<dbReference type="EMBL" id="PVTO01000021">
    <property type="protein sequence ID" value="PRY80142.1"/>
    <property type="molecule type" value="Genomic_DNA"/>
</dbReference>
<dbReference type="RefSeq" id="WP_106194947.1">
    <property type="nucleotide sequence ID" value="NZ_PVTO01000021.1"/>
</dbReference>
<accession>A0A2T0W4D3</accession>
<dbReference type="AlphaFoldDB" id="A0A2T0W4D3"/>
<reference evidence="1 2" key="1">
    <citation type="submission" date="2018-03" db="EMBL/GenBank/DDBJ databases">
        <title>Genomic Encyclopedia of Archaeal and Bacterial Type Strains, Phase II (KMG-II): from individual species to whole genera.</title>
        <authorList>
            <person name="Goeker M."/>
        </authorList>
    </citation>
    <scope>NUCLEOTIDE SEQUENCE [LARGE SCALE GENOMIC DNA]</scope>
    <source>
        <strain evidence="1 2">DSM 13175</strain>
    </source>
</reference>
<comment type="caution">
    <text evidence="1">The sequence shown here is derived from an EMBL/GenBank/DDBJ whole genome shotgun (WGS) entry which is preliminary data.</text>
</comment>
<sequence length="365" mass="42245">MDSIYSFIKSYIPNSNRDPKEDFLTQILAWTLMNVPKFRQEYIRFLVSQINSPNFFELPEEKTIIKTQYANKNGYIDMFIRGESNGFIVEHKIDSAISTDQIDKYKRAISGDFKGTFYTVLITTTHIQHTQQADVKLIWADVYDFLLSIIDEFDSQEKFLLQQLTGYLKQQGLGRMDPVNMDNILGYFPGIQLESKLDVLFGRIVGTDWKTHCQNLGTVPNSTYNPTFHNKRWGRKGIEFFSTWEPGIFAGVIMDGQDHKLEPLDEENGPDFVVILEYDFNKNDNQLMAKRNQYIGSSNFLELKRRIEADPKGFDYIDGLDKSPWRVIVLRKPLMEIFAGTESTEEQVNALRDSIFEGIELLTQG</sequence>
<gene>
    <name evidence="1" type="ORF">CLV38_12132</name>
</gene>
<organism evidence="1 2">
    <name type="scientific">Alkalibacterium olivapovliticus</name>
    <dbReference type="NCBI Taxonomy" id="99907"/>
    <lineage>
        <taxon>Bacteria</taxon>
        <taxon>Bacillati</taxon>
        <taxon>Bacillota</taxon>
        <taxon>Bacilli</taxon>
        <taxon>Lactobacillales</taxon>
        <taxon>Carnobacteriaceae</taxon>
        <taxon>Alkalibacterium</taxon>
    </lineage>
</organism>
<dbReference type="InterPro" id="IPR029470">
    <property type="entry name" value="PDDEXK_4"/>
</dbReference>
<evidence type="ECO:0000313" key="2">
    <source>
        <dbReference type="Proteomes" id="UP000238205"/>
    </source>
</evidence>
<protein>
    <submittedName>
        <fullName evidence="1">PD-(D/E)XK nuclease superfamily protein</fullName>
    </submittedName>
</protein>
<dbReference type="Proteomes" id="UP000238205">
    <property type="component" value="Unassembled WGS sequence"/>
</dbReference>
<dbReference type="Pfam" id="PF14281">
    <property type="entry name" value="PDDEXK_4"/>
    <property type="match status" value="1"/>
</dbReference>
<evidence type="ECO:0000313" key="1">
    <source>
        <dbReference type="EMBL" id="PRY80142.1"/>
    </source>
</evidence>
<dbReference type="OrthoDB" id="479643at2"/>
<name>A0A2T0W4D3_9LACT</name>
<proteinExistence type="predicted"/>
<keyword evidence="2" id="KW-1185">Reference proteome</keyword>